<gene>
    <name evidence="2" type="ORF">S03H2_34041</name>
</gene>
<organism evidence="2">
    <name type="scientific">marine sediment metagenome</name>
    <dbReference type="NCBI Taxonomy" id="412755"/>
    <lineage>
        <taxon>unclassified sequences</taxon>
        <taxon>metagenomes</taxon>
        <taxon>ecological metagenomes</taxon>
    </lineage>
</organism>
<dbReference type="GO" id="GO:0016757">
    <property type="term" value="F:glycosyltransferase activity"/>
    <property type="evidence" value="ECO:0007669"/>
    <property type="project" value="InterPro"/>
</dbReference>
<dbReference type="PANTHER" id="PTHR45947:SF3">
    <property type="entry name" value="SULFOQUINOVOSYL TRANSFERASE SQD2"/>
    <property type="match status" value="1"/>
</dbReference>
<dbReference type="InterPro" id="IPR001296">
    <property type="entry name" value="Glyco_trans_1"/>
</dbReference>
<dbReference type="InterPro" id="IPR050194">
    <property type="entry name" value="Glycosyltransferase_grp1"/>
</dbReference>
<evidence type="ECO:0000313" key="2">
    <source>
        <dbReference type="EMBL" id="GAH52666.1"/>
    </source>
</evidence>
<dbReference type="EMBL" id="BARU01020755">
    <property type="protein sequence ID" value="GAH52666.1"/>
    <property type="molecule type" value="Genomic_DNA"/>
</dbReference>
<protein>
    <recommendedName>
        <fullName evidence="1">Glycosyl transferase family 1 domain-containing protein</fullName>
    </recommendedName>
</protein>
<dbReference type="CDD" id="cd03801">
    <property type="entry name" value="GT4_PimA-like"/>
    <property type="match status" value="1"/>
</dbReference>
<name>X1G420_9ZZZZ</name>
<dbReference type="PANTHER" id="PTHR45947">
    <property type="entry name" value="SULFOQUINOVOSYL TRANSFERASE SQD2"/>
    <property type="match status" value="1"/>
</dbReference>
<reference evidence="2" key="1">
    <citation type="journal article" date="2014" name="Front. Microbiol.">
        <title>High frequency of phylogenetically diverse reductive dehalogenase-homologous genes in deep subseafloor sedimentary metagenomes.</title>
        <authorList>
            <person name="Kawai M."/>
            <person name="Futagami T."/>
            <person name="Toyoda A."/>
            <person name="Takaki Y."/>
            <person name="Nishi S."/>
            <person name="Hori S."/>
            <person name="Arai W."/>
            <person name="Tsubouchi T."/>
            <person name="Morono Y."/>
            <person name="Uchiyama I."/>
            <person name="Ito T."/>
            <person name="Fujiyama A."/>
            <person name="Inagaki F."/>
            <person name="Takami H."/>
        </authorList>
    </citation>
    <scope>NUCLEOTIDE SEQUENCE</scope>
    <source>
        <strain evidence="2">Expedition CK06-06</strain>
    </source>
</reference>
<evidence type="ECO:0000259" key="1">
    <source>
        <dbReference type="Pfam" id="PF00534"/>
    </source>
</evidence>
<dbReference type="Gene3D" id="3.40.50.2000">
    <property type="entry name" value="Glycogen Phosphorylase B"/>
    <property type="match status" value="2"/>
</dbReference>
<feature type="domain" description="Glycosyl transferase family 1" evidence="1">
    <location>
        <begin position="24"/>
        <end position="178"/>
    </location>
</feature>
<dbReference type="AlphaFoldDB" id="X1G420"/>
<sequence length="205" mass="23385">TSLGFRKVFVVSLGITFEPLSGIPEKEKEPTIIYLGRLKKAKRPDHVVKAFKQVKQKTPSAKLWIIGDGYFKKVLERIAPDGVEFFGYVSENRKIELLSKAWVMINPSVREGWGINVIEANACGTPVIASDVPGLRDSVKDGDTGFLVRYGDIKGFARALFKILRDEKLRTELSKNALDWSKRFDWDRASQETLRIIEQERRCQR</sequence>
<dbReference type="SUPFAM" id="SSF53756">
    <property type="entry name" value="UDP-Glycosyltransferase/glycogen phosphorylase"/>
    <property type="match status" value="1"/>
</dbReference>
<proteinExistence type="predicted"/>
<accession>X1G420</accession>
<dbReference type="Pfam" id="PF00534">
    <property type="entry name" value="Glycos_transf_1"/>
    <property type="match status" value="1"/>
</dbReference>
<comment type="caution">
    <text evidence="2">The sequence shown here is derived from an EMBL/GenBank/DDBJ whole genome shotgun (WGS) entry which is preliminary data.</text>
</comment>
<feature type="non-terminal residue" evidence="2">
    <location>
        <position position="1"/>
    </location>
</feature>